<feature type="domain" description="J" evidence="2">
    <location>
        <begin position="141"/>
        <end position="195"/>
    </location>
</feature>
<gene>
    <name evidence="3" type="ORF">DFP76_10866</name>
</gene>
<dbReference type="EMBL" id="QNRF01000008">
    <property type="protein sequence ID" value="RBO80203.1"/>
    <property type="molecule type" value="Genomic_DNA"/>
</dbReference>
<evidence type="ECO:0000259" key="2">
    <source>
        <dbReference type="PROSITE" id="PS50076"/>
    </source>
</evidence>
<evidence type="ECO:0000256" key="1">
    <source>
        <dbReference type="ARBA" id="ARBA00023186"/>
    </source>
</evidence>
<dbReference type="SUPFAM" id="SSF46565">
    <property type="entry name" value="Chaperone J-domain"/>
    <property type="match status" value="1"/>
</dbReference>
<organism evidence="3 4">
    <name type="scientific">Marinomonas aquiplantarum</name>
    <dbReference type="NCBI Taxonomy" id="491951"/>
    <lineage>
        <taxon>Bacteria</taxon>
        <taxon>Pseudomonadati</taxon>
        <taxon>Pseudomonadota</taxon>
        <taxon>Gammaproteobacteria</taxon>
        <taxon>Oceanospirillales</taxon>
        <taxon>Oceanospirillaceae</taxon>
        <taxon>Marinomonas</taxon>
    </lineage>
</organism>
<accession>A0A366CV61</accession>
<dbReference type="InterPro" id="IPR021059">
    <property type="entry name" value="DnaJ-related_N"/>
</dbReference>
<reference evidence="3 4" key="1">
    <citation type="submission" date="2018-06" db="EMBL/GenBank/DDBJ databases">
        <title>Genomic Encyclopedia of Type Strains, Phase III (KMG-III): the genomes of soil and plant-associated and newly described type strains.</title>
        <authorList>
            <person name="Whitman W."/>
        </authorList>
    </citation>
    <scope>NUCLEOTIDE SEQUENCE [LARGE SCALE GENOMIC DNA]</scope>
    <source>
        <strain evidence="3 4">CECT 7732</strain>
    </source>
</reference>
<keyword evidence="1" id="KW-0143">Chaperone</keyword>
<evidence type="ECO:0000313" key="3">
    <source>
        <dbReference type="EMBL" id="RBO80203.1"/>
    </source>
</evidence>
<dbReference type="AlphaFoldDB" id="A0A366CV61"/>
<sequence>MKNPLITPILAMLKAQPHGLKEFDILKSLQSQFPEFSQLADDTNLQLFRQHFLIMNALYQLQSQLWQEDNLMLSIEATQIRLLSTQHISTSDNTSINNSPDAKLAAYYLDWSEYEKTDEADVARLLDSFYKGICHTGDRRSALKVLELEEDNPSKNSIKQQYRKLAQQHHPDRGGDQEIFISLREAYEHLMLQASS</sequence>
<dbReference type="Gene3D" id="1.10.287.110">
    <property type="entry name" value="DnaJ domain"/>
    <property type="match status" value="1"/>
</dbReference>
<dbReference type="PROSITE" id="PS50076">
    <property type="entry name" value="DNAJ_2"/>
    <property type="match status" value="1"/>
</dbReference>
<name>A0A366CV61_9GAMM</name>
<dbReference type="SMART" id="SM00271">
    <property type="entry name" value="DnaJ"/>
    <property type="match status" value="1"/>
</dbReference>
<dbReference type="InterPro" id="IPR001623">
    <property type="entry name" value="DnaJ_domain"/>
</dbReference>
<dbReference type="InterPro" id="IPR036869">
    <property type="entry name" value="J_dom_sf"/>
</dbReference>
<dbReference type="OrthoDB" id="581986at2"/>
<proteinExistence type="predicted"/>
<dbReference type="CDD" id="cd06257">
    <property type="entry name" value="DnaJ"/>
    <property type="match status" value="1"/>
</dbReference>
<dbReference type="Pfam" id="PF00226">
    <property type="entry name" value="DnaJ"/>
    <property type="match status" value="1"/>
</dbReference>
<dbReference type="Proteomes" id="UP000252086">
    <property type="component" value="Unassembled WGS sequence"/>
</dbReference>
<comment type="caution">
    <text evidence="3">The sequence shown here is derived from an EMBL/GenBank/DDBJ whole genome shotgun (WGS) entry which is preliminary data.</text>
</comment>
<keyword evidence="4" id="KW-1185">Reference proteome</keyword>
<dbReference type="Pfam" id="PF12339">
    <property type="entry name" value="DNAJ_related"/>
    <property type="match status" value="1"/>
</dbReference>
<evidence type="ECO:0000313" key="4">
    <source>
        <dbReference type="Proteomes" id="UP000252086"/>
    </source>
</evidence>
<dbReference type="RefSeq" id="WP_113875290.1">
    <property type="nucleotide sequence ID" value="NZ_QNRF01000008.1"/>
</dbReference>
<protein>
    <submittedName>
        <fullName evidence="3">DnaJ-like protein</fullName>
    </submittedName>
</protein>